<evidence type="ECO:0000256" key="6">
    <source>
        <dbReference type="ARBA" id="ARBA00022679"/>
    </source>
</evidence>
<evidence type="ECO:0000256" key="5">
    <source>
        <dbReference type="ARBA" id="ARBA00022553"/>
    </source>
</evidence>
<dbReference type="Gene3D" id="1.10.287.130">
    <property type="match status" value="1"/>
</dbReference>
<evidence type="ECO:0000256" key="13">
    <source>
        <dbReference type="SAM" id="Phobius"/>
    </source>
</evidence>
<dbReference type="CDD" id="cd00082">
    <property type="entry name" value="HisKA"/>
    <property type="match status" value="1"/>
</dbReference>
<evidence type="ECO:0000256" key="10">
    <source>
        <dbReference type="ARBA" id="ARBA00023012"/>
    </source>
</evidence>
<feature type="transmembrane region" description="Helical" evidence="13">
    <location>
        <begin position="409"/>
        <end position="430"/>
    </location>
</feature>
<sequence length="895" mass="96824">MSFNLLVASCLAYVIFLFVVAFLVERRAWIGAASWLRSPLVYTLALSIYCTAWTFYGAVGYAARSGLEFMTIYLGPTLVFIGWWWILRKLVYIGRQQRVTSIADLISSRYGKSNSLGVIVTLVAIVVVTPYIALQLQSVVLAFDVFASAASETGIRPGGGQIAIWVAAGLALFTILFGTRNLDAKEQHTGIVAAIAVEAVVKLLALIAVGVFVVWGLSGGISGVMTKIDASLLHDWQLQPGRWTALIFLSGVAVICLPRMFHVLVVENNDEAQLARASWAFPAYMLAMSLFIVPIAVLGLERVPEGANPDMFVLTLPLAEGQGGLAMLAFLGGFSSATSMVIVEAIALATMVSNHIVIPTWLRLRRSGAISEDVRSLVLHARRLSIGLVLALGYGYYRISGGSGALAEIGLISFVGVAQFLPAMMGGIFWRGATRTGALLGLLTGFTLWAYCLFLPSFGDALLPAAVLEQGLWGLSWLRPRALFGTELMDPLVHALFWSLLLNSTIYCLASMLSFPGAVERLQSAAFVNVFEGQVGPERWTRAAAEPEALLEMSQRIMGEEEAQSLFERAARAQGKSESLLPDPTPAFLAALEQSLAGLIGAATAHAVISKLVGLETVTVEDLMVVARESAQLMEHSAQLEEQRGELSRTATALREANEKLTALSVQKDAFLTQISHELRTPMTSIRAFSEILAEGDLPPGIVARQGGIIRDEAVRLTRLLDDLLDLSVLESGRVQLSLSLASLEEMFNRAILATGNIRPGHEIEFIRDPLSEMVWLQTDADRLTQVLINLISNARKYCDAGLPRIRIAVRIRAGRVRIDIADNGKGIPKAARAVMFEKFWRLPGETRASGAGLGLAICREIITNLHGTIAYLPGQGGAAFRIILPLRISPASES</sequence>
<evidence type="ECO:0000256" key="11">
    <source>
        <dbReference type="ARBA" id="ARBA00023136"/>
    </source>
</evidence>
<dbReference type="SUPFAM" id="SSF47384">
    <property type="entry name" value="Homodimeric domain of signal transducing histidine kinase"/>
    <property type="match status" value="1"/>
</dbReference>
<dbReference type="Proteomes" id="UP001198571">
    <property type="component" value="Unassembled WGS sequence"/>
</dbReference>
<keyword evidence="16" id="KW-1185">Reference proteome</keyword>
<feature type="transmembrane region" description="Helical" evidence="13">
    <location>
        <begin position="191"/>
        <end position="217"/>
    </location>
</feature>
<dbReference type="InterPro" id="IPR036890">
    <property type="entry name" value="HATPase_C_sf"/>
</dbReference>
<dbReference type="SMART" id="SM00388">
    <property type="entry name" value="HisKA"/>
    <property type="match status" value="1"/>
</dbReference>
<dbReference type="InterPro" id="IPR001734">
    <property type="entry name" value="Na/solute_symporter"/>
</dbReference>
<dbReference type="PANTHER" id="PTHR43711">
    <property type="entry name" value="TWO-COMPONENT HISTIDINE KINASE"/>
    <property type="match status" value="1"/>
</dbReference>
<keyword evidence="8" id="KW-0418">Kinase</keyword>
<evidence type="ECO:0000256" key="9">
    <source>
        <dbReference type="ARBA" id="ARBA00022989"/>
    </source>
</evidence>
<dbReference type="RefSeq" id="WP_226934637.1">
    <property type="nucleotide sequence ID" value="NZ_JACDXX010000005.1"/>
</dbReference>
<feature type="transmembrane region" description="Helical" evidence="13">
    <location>
        <begin position="6"/>
        <end position="24"/>
    </location>
</feature>
<dbReference type="Pfam" id="PF00512">
    <property type="entry name" value="HisKA"/>
    <property type="match status" value="1"/>
</dbReference>
<accession>A0ABS8CK11</accession>
<evidence type="ECO:0000256" key="7">
    <source>
        <dbReference type="ARBA" id="ARBA00022692"/>
    </source>
</evidence>
<dbReference type="InterPro" id="IPR004358">
    <property type="entry name" value="Sig_transdc_His_kin-like_C"/>
</dbReference>
<keyword evidence="10" id="KW-0902">Two-component regulatory system</keyword>
<dbReference type="InterPro" id="IPR005467">
    <property type="entry name" value="His_kinase_dom"/>
</dbReference>
<dbReference type="InterPro" id="IPR003661">
    <property type="entry name" value="HisK_dim/P_dom"/>
</dbReference>
<feature type="transmembrane region" description="Helical" evidence="13">
    <location>
        <begin position="243"/>
        <end position="261"/>
    </location>
</feature>
<dbReference type="PANTHER" id="PTHR43711:SF1">
    <property type="entry name" value="HISTIDINE KINASE 1"/>
    <property type="match status" value="1"/>
</dbReference>
<keyword evidence="9 13" id="KW-1133">Transmembrane helix</keyword>
<feature type="coiled-coil region" evidence="12">
    <location>
        <begin position="626"/>
        <end position="660"/>
    </location>
</feature>
<evidence type="ECO:0000259" key="14">
    <source>
        <dbReference type="PROSITE" id="PS50109"/>
    </source>
</evidence>
<feature type="transmembrane region" description="Helical" evidence="13">
    <location>
        <begin position="437"/>
        <end position="458"/>
    </location>
</feature>
<dbReference type="PRINTS" id="PR00344">
    <property type="entry name" value="BCTRLSENSOR"/>
</dbReference>
<feature type="transmembrane region" description="Helical" evidence="13">
    <location>
        <begin position="69"/>
        <end position="87"/>
    </location>
</feature>
<dbReference type="Gene3D" id="1.20.1730.10">
    <property type="entry name" value="Sodium/glucose cotransporter"/>
    <property type="match status" value="1"/>
</dbReference>
<dbReference type="EC" id="2.7.13.3" evidence="4"/>
<feature type="transmembrane region" description="Helical" evidence="13">
    <location>
        <begin position="374"/>
        <end position="397"/>
    </location>
</feature>
<comment type="catalytic activity">
    <reaction evidence="1">
        <text>ATP + protein L-histidine = ADP + protein N-phospho-L-histidine.</text>
        <dbReference type="EC" id="2.7.13.3"/>
    </reaction>
</comment>
<feature type="transmembrane region" description="Helical" evidence="13">
    <location>
        <begin position="340"/>
        <end position="362"/>
    </location>
</feature>
<comment type="subcellular location">
    <subcellularLocation>
        <location evidence="2">Membrane</location>
        <topology evidence="2">Multi-pass membrane protein</topology>
    </subcellularLocation>
</comment>
<keyword evidence="5" id="KW-0597">Phosphoprotein</keyword>
<feature type="transmembrane region" description="Helical" evidence="13">
    <location>
        <begin position="281"/>
        <end position="300"/>
    </location>
</feature>
<evidence type="ECO:0000256" key="3">
    <source>
        <dbReference type="ARBA" id="ARBA00006434"/>
    </source>
</evidence>
<gene>
    <name evidence="15" type="ORF">H0485_06910</name>
</gene>
<evidence type="ECO:0000256" key="1">
    <source>
        <dbReference type="ARBA" id="ARBA00000085"/>
    </source>
</evidence>
<dbReference type="SMART" id="SM00387">
    <property type="entry name" value="HATPase_c"/>
    <property type="match status" value="1"/>
</dbReference>
<dbReference type="Pfam" id="PF02518">
    <property type="entry name" value="HATPase_c"/>
    <property type="match status" value="1"/>
</dbReference>
<dbReference type="InterPro" id="IPR038377">
    <property type="entry name" value="Na/Glc_symporter_sf"/>
</dbReference>
<dbReference type="InterPro" id="IPR036097">
    <property type="entry name" value="HisK_dim/P_sf"/>
</dbReference>
<evidence type="ECO:0000256" key="4">
    <source>
        <dbReference type="ARBA" id="ARBA00012438"/>
    </source>
</evidence>
<feature type="domain" description="Histidine kinase" evidence="14">
    <location>
        <begin position="674"/>
        <end position="889"/>
    </location>
</feature>
<proteinExistence type="inferred from homology"/>
<reference evidence="15 16" key="1">
    <citation type="submission" date="2020-07" db="EMBL/GenBank/DDBJ databases">
        <title>Pseudogemmobacter sp. nov., isolated from poultry manure in Taiwan.</title>
        <authorList>
            <person name="Lin S.-Y."/>
            <person name="Tang Y.-S."/>
            <person name="Young C.-C."/>
        </authorList>
    </citation>
    <scope>NUCLEOTIDE SEQUENCE [LARGE SCALE GENOMIC DNA]</scope>
    <source>
        <strain evidence="15 16">CC-YST710</strain>
    </source>
</reference>
<dbReference type="Gene3D" id="3.30.565.10">
    <property type="entry name" value="Histidine kinase-like ATPase, C-terminal domain"/>
    <property type="match status" value="1"/>
</dbReference>
<evidence type="ECO:0000313" key="16">
    <source>
        <dbReference type="Proteomes" id="UP001198571"/>
    </source>
</evidence>
<comment type="caution">
    <text evidence="15">The sequence shown here is derived from an EMBL/GenBank/DDBJ whole genome shotgun (WGS) entry which is preliminary data.</text>
</comment>
<keyword evidence="11 13" id="KW-0472">Membrane</keyword>
<protein>
    <recommendedName>
        <fullName evidence="4">histidine kinase</fullName>
        <ecNumber evidence="4">2.7.13.3</ecNumber>
    </recommendedName>
</protein>
<dbReference type="PROSITE" id="PS50283">
    <property type="entry name" value="NA_SOLUT_SYMP_3"/>
    <property type="match status" value="1"/>
</dbReference>
<dbReference type="Pfam" id="PF00474">
    <property type="entry name" value="SSF"/>
    <property type="match status" value="1"/>
</dbReference>
<dbReference type="PROSITE" id="PS50109">
    <property type="entry name" value="HIS_KIN"/>
    <property type="match status" value="1"/>
</dbReference>
<dbReference type="InterPro" id="IPR003594">
    <property type="entry name" value="HATPase_dom"/>
</dbReference>
<dbReference type="EMBL" id="JACDXX010000005">
    <property type="protein sequence ID" value="MCB5409729.1"/>
    <property type="molecule type" value="Genomic_DNA"/>
</dbReference>
<keyword evidence="7 13" id="KW-0812">Transmembrane</keyword>
<dbReference type="SUPFAM" id="SSF55874">
    <property type="entry name" value="ATPase domain of HSP90 chaperone/DNA topoisomerase II/histidine kinase"/>
    <property type="match status" value="1"/>
</dbReference>
<evidence type="ECO:0000256" key="12">
    <source>
        <dbReference type="SAM" id="Coils"/>
    </source>
</evidence>
<evidence type="ECO:0000256" key="8">
    <source>
        <dbReference type="ARBA" id="ARBA00022777"/>
    </source>
</evidence>
<evidence type="ECO:0000256" key="2">
    <source>
        <dbReference type="ARBA" id="ARBA00004141"/>
    </source>
</evidence>
<comment type="similarity">
    <text evidence="3">Belongs to the sodium:solute symporter (SSF) (TC 2.A.21) family.</text>
</comment>
<dbReference type="InterPro" id="IPR050736">
    <property type="entry name" value="Sensor_HK_Regulatory"/>
</dbReference>
<organism evidence="15 16">
    <name type="scientific">Pseudogemmobacter faecipullorum</name>
    <dbReference type="NCBI Taxonomy" id="2755041"/>
    <lineage>
        <taxon>Bacteria</taxon>
        <taxon>Pseudomonadati</taxon>
        <taxon>Pseudomonadota</taxon>
        <taxon>Alphaproteobacteria</taxon>
        <taxon>Rhodobacterales</taxon>
        <taxon>Paracoccaceae</taxon>
        <taxon>Pseudogemmobacter</taxon>
    </lineage>
</organism>
<keyword evidence="12" id="KW-0175">Coiled coil</keyword>
<evidence type="ECO:0000313" key="15">
    <source>
        <dbReference type="EMBL" id="MCB5409729.1"/>
    </source>
</evidence>
<dbReference type="CDD" id="cd10322">
    <property type="entry name" value="SLC5sbd"/>
    <property type="match status" value="1"/>
</dbReference>
<dbReference type="CDD" id="cd00075">
    <property type="entry name" value="HATPase"/>
    <property type="match status" value="1"/>
</dbReference>
<feature type="transmembrane region" description="Helical" evidence="13">
    <location>
        <begin position="115"/>
        <end position="133"/>
    </location>
</feature>
<name>A0ABS8CK11_9RHOB</name>
<feature type="transmembrane region" description="Helical" evidence="13">
    <location>
        <begin position="40"/>
        <end position="63"/>
    </location>
</feature>
<keyword evidence="6" id="KW-0808">Transferase</keyword>
<feature type="transmembrane region" description="Helical" evidence="13">
    <location>
        <begin position="162"/>
        <end position="179"/>
    </location>
</feature>